<feature type="domain" description="EamA" evidence="7">
    <location>
        <begin position="17"/>
        <end position="142"/>
    </location>
</feature>
<evidence type="ECO:0000256" key="5">
    <source>
        <dbReference type="ARBA" id="ARBA00023136"/>
    </source>
</evidence>
<evidence type="ECO:0000313" key="9">
    <source>
        <dbReference type="Proteomes" id="UP000825367"/>
    </source>
</evidence>
<feature type="transmembrane region" description="Helical" evidence="6">
    <location>
        <begin position="187"/>
        <end position="206"/>
    </location>
</feature>
<evidence type="ECO:0000313" key="8">
    <source>
        <dbReference type="EMBL" id="QYL19518.1"/>
    </source>
</evidence>
<feature type="transmembrane region" description="Helical" evidence="6">
    <location>
        <begin position="273"/>
        <end position="290"/>
    </location>
</feature>
<dbReference type="SUPFAM" id="SSF103481">
    <property type="entry name" value="Multidrug resistance efflux transporter EmrE"/>
    <property type="match status" value="2"/>
</dbReference>
<evidence type="ECO:0000256" key="2">
    <source>
        <dbReference type="ARBA" id="ARBA00007362"/>
    </source>
</evidence>
<evidence type="ECO:0000256" key="6">
    <source>
        <dbReference type="SAM" id="Phobius"/>
    </source>
</evidence>
<evidence type="ECO:0000259" key="7">
    <source>
        <dbReference type="Pfam" id="PF00892"/>
    </source>
</evidence>
<evidence type="ECO:0000256" key="1">
    <source>
        <dbReference type="ARBA" id="ARBA00004141"/>
    </source>
</evidence>
<protein>
    <submittedName>
        <fullName evidence="8">DMT family transporter</fullName>
    </submittedName>
</protein>
<proteinExistence type="inferred from homology"/>
<comment type="similarity">
    <text evidence="2">Belongs to the EamA transporter family.</text>
</comment>
<gene>
    <name evidence="8" type="ORF">K0O64_14130</name>
</gene>
<dbReference type="InterPro" id="IPR050638">
    <property type="entry name" value="AA-Vitamin_Transporters"/>
</dbReference>
<evidence type="ECO:0000256" key="3">
    <source>
        <dbReference type="ARBA" id="ARBA00022692"/>
    </source>
</evidence>
<keyword evidence="4 6" id="KW-1133">Transmembrane helix</keyword>
<dbReference type="RefSeq" id="WP_096311434.1">
    <property type="nucleotide sequence ID" value="NZ_BAAAVX010000042.1"/>
</dbReference>
<dbReference type="InterPro" id="IPR037185">
    <property type="entry name" value="EmrE-like"/>
</dbReference>
<keyword evidence="9" id="KW-1185">Reference proteome</keyword>
<feature type="transmembrane region" description="Helical" evidence="6">
    <location>
        <begin position="128"/>
        <end position="146"/>
    </location>
</feature>
<dbReference type="EMBL" id="CP080333">
    <property type="protein sequence ID" value="QYL19518.1"/>
    <property type="molecule type" value="Genomic_DNA"/>
</dbReference>
<dbReference type="InterPro" id="IPR000620">
    <property type="entry name" value="EamA_dom"/>
</dbReference>
<feature type="domain" description="EamA" evidence="7">
    <location>
        <begin position="157"/>
        <end position="290"/>
    </location>
</feature>
<accession>A0ABX8VR20</accession>
<feature type="transmembrane region" description="Helical" evidence="6">
    <location>
        <begin position="249"/>
        <end position="267"/>
    </location>
</feature>
<dbReference type="PANTHER" id="PTHR32322:SF2">
    <property type="entry name" value="EAMA DOMAIN-CONTAINING PROTEIN"/>
    <property type="match status" value="1"/>
</dbReference>
<dbReference type="PANTHER" id="PTHR32322">
    <property type="entry name" value="INNER MEMBRANE TRANSPORTER"/>
    <property type="match status" value="1"/>
</dbReference>
<keyword evidence="3 6" id="KW-0812">Transmembrane</keyword>
<dbReference type="Proteomes" id="UP000825367">
    <property type="component" value="Chromosome"/>
</dbReference>
<dbReference type="Pfam" id="PF00892">
    <property type="entry name" value="EamA"/>
    <property type="match status" value="2"/>
</dbReference>
<organism evidence="8 9">
    <name type="scientific">Mycolicibacterium pallens</name>
    <dbReference type="NCBI Taxonomy" id="370524"/>
    <lineage>
        <taxon>Bacteria</taxon>
        <taxon>Bacillati</taxon>
        <taxon>Actinomycetota</taxon>
        <taxon>Actinomycetes</taxon>
        <taxon>Mycobacteriales</taxon>
        <taxon>Mycobacteriaceae</taxon>
        <taxon>Mycolicibacterium</taxon>
    </lineage>
</organism>
<feature type="transmembrane region" description="Helical" evidence="6">
    <location>
        <begin position="218"/>
        <end position="237"/>
    </location>
</feature>
<name>A0ABX8VR20_9MYCO</name>
<keyword evidence="5 6" id="KW-0472">Membrane</keyword>
<comment type="subcellular location">
    <subcellularLocation>
        <location evidence="1">Membrane</location>
        <topology evidence="1">Multi-pass membrane protein</topology>
    </subcellularLocation>
</comment>
<sequence>MPLPTTHIQIVDPRIGLAVGALCVASSAVFLDLADTTAATASTGRCLLALPVIGALAIRERRCAGALSRSGILSDTCCGALFAGDMLWWTEAIREIGAGLSTVLVNTQVLLVPLLAWMVDRERIERRFLMALPVMLTGVVLTGGLVGHAGHGDAGRGTVHAIAAALCYSGFLFLLRRGGKEGLPVQTYAVVLVTAAATAAAAGQWWGGLDTTPSRPTIGWLILVTLTGQLVGWLLVAKLSPKVGSETSSVLLLLTPVGALIGGMVILGERPTGLQLVGCALVIVAAYAVVAHRHRESGP</sequence>
<feature type="transmembrane region" description="Helical" evidence="6">
    <location>
        <begin position="158"/>
        <end position="175"/>
    </location>
</feature>
<evidence type="ECO:0000256" key="4">
    <source>
        <dbReference type="ARBA" id="ARBA00022989"/>
    </source>
</evidence>
<feature type="transmembrane region" description="Helical" evidence="6">
    <location>
        <begin position="12"/>
        <end position="31"/>
    </location>
</feature>
<reference evidence="8 9" key="1">
    <citation type="submission" date="2021-07" db="EMBL/GenBank/DDBJ databases">
        <title>Whole genome sequencing of non-tuberculosis mycobacteria type-strains.</title>
        <authorList>
            <person name="Igarashi Y."/>
            <person name="Osugi A."/>
            <person name="Mitarai S."/>
        </authorList>
    </citation>
    <scope>NUCLEOTIDE SEQUENCE [LARGE SCALE GENOMIC DNA]</scope>
    <source>
        <strain evidence="8 9">JCM 16370</strain>
    </source>
</reference>